<dbReference type="PANTHER" id="PTHR46539:SF1">
    <property type="entry name" value="E3 UBIQUITIN-PROTEIN LIGASE ATL42"/>
    <property type="match status" value="1"/>
</dbReference>
<keyword evidence="7 8" id="KW-0472">Membrane</keyword>
<dbReference type="Proteomes" id="UP000886520">
    <property type="component" value="Chromosome 10"/>
</dbReference>
<dbReference type="EMBL" id="JABFUD020000010">
    <property type="protein sequence ID" value="KAI5074465.1"/>
    <property type="molecule type" value="Genomic_DNA"/>
</dbReference>
<dbReference type="PANTHER" id="PTHR46539">
    <property type="entry name" value="E3 UBIQUITIN-PROTEIN LIGASE ATL42"/>
    <property type="match status" value="1"/>
</dbReference>
<keyword evidence="5" id="KW-0862">Zinc</keyword>
<evidence type="ECO:0000313" key="10">
    <source>
        <dbReference type="Proteomes" id="UP000886520"/>
    </source>
</evidence>
<evidence type="ECO:0000256" key="7">
    <source>
        <dbReference type="ARBA" id="ARBA00023136"/>
    </source>
</evidence>
<comment type="caution">
    <text evidence="9">The sequence shown here is derived from an EMBL/GenBank/DDBJ whole genome shotgun (WGS) entry which is preliminary data.</text>
</comment>
<keyword evidence="10" id="KW-1185">Reference proteome</keyword>
<reference evidence="9" key="1">
    <citation type="submission" date="2021-01" db="EMBL/GenBank/DDBJ databases">
        <title>Adiantum capillus-veneris genome.</title>
        <authorList>
            <person name="Fang Y."/>
            <person name="Liao Q."/>
        </authorList>
    </citation>
    <scope>NUCLEOTIDE SEQUENCE</scope>
    <source>
        <strain evidence="9">H3</strain>
        <tissue evidence="9">Leaf</tissue>
    </source>
</reference>
<proteinExistence type="predicted"/>
<evidence type="ECO:0000256" key="1">
    <source>
        <dbReference type="ARBA" id="ARBA00004370"/>
    </source>
</evidence>
<keyword evidence="4" id="KW-0863">Zinc-finger</keyword>
<keyword evidence="3" id="KW-0479">Metal-binding</keyword>
<dbReference type="GO" id="GO:0016020">
    <property type="term" value="C:membrane"/>
    <property type="evidence" value="ECO:0007669"/>
    <property type="project" value="UniProtKB-SubCell"/>
</dbReference>
<dbReference type="OrthoDB" id="8062037at2759"/>
<evidence type="ECO:0000313" key="9">
    <source>
        <dbReference type="EMBL" id="KAI5074465.1"/>
    </source>
</evidence>
<keyword evidence="6 8" id="KW-1133">Transmembrane helix</keyword>
<evidence type="ECO:0000256" key="8">
    <source>
        <dbReference type="SAM" id="Phobius"/>
    </source>
</evidence>
<keyword evidence="2 8" id="KW-0812">Transmembrane</keyword>
<name>A0A9D4UV93_ADICA</name>
<evidence type="ECO:0000256" key="2">
    <source>
        <dbReference type="ARBA" id="ARBA00022692"/>
    </source>
</evidence>
<evidence type="ECO:0000256" key="4">
    <source>
        <dbReference type="ARBA" id="ARBA00022771"/>
    </source>
</evidence>
<protein>
    <submittedName>
        <fullName evidence="9">Uncharacterized protein</fullName>
    </submittedName>
</protein>
<sequence>MAMPSAEPRPQDDDNSAPYSMNGKIIISALGILFCMVFIIVILHLYTKWCWRRRSNMQQHALLRLRSSLSSSSQETYKVSTGLDKEVVEALPIFSYTPQVFRGANSGAAAKATECAVCLAEFRQGHLHEEGSCEEQFHEAQRVRRCVHGGWHHTTCSDNEEQESGDDDSLLNKEVPSQARKWRRSFSDKFPCTAREAVPSSGNAYIASLTGLSQVTTANPRRQDRLVAFSSCSSISSLVSPHQILLHPHVYPPLGESKALTRTSLHGSAVKRVMPLWNFDVGSTTSPKRR</sequence>
<evidence type="ECO:0000256" key="3">
    <source>
        <dbReference type="ARBA" id="ARBA00022723"/>
    </source>
</evidence>
<feature type="transmembrane region" description="Helical" evidence="8">
    <location>
        <begin position="25"/>
        <end position="47"/>
    </location>
</feature>
<organism evidence="9 10">
    <name type="scientific">Adiantum capillus-veneris</name>
    <name type="common">Maidenhair fern</name>
    <dbReference type="NCBI Taxonomy" id="13818"/>
    <lineage>
        <taxon>Eukaryota</taxon>
        <taxon>Viridiplantae</taxon>
        <taxon>Streptophyta</taxon>
        <taxon>Embryophyta</taxon>
        <taxon>Tracheophyta</taxon>
        <taxon>Polypodiopsida</taxon>
        <taxon>Polypodiidae</taxon>
        <taxon>Polypodiales</taxon>
        <taxon>Pteridineae</taxon>
        <taxon>Pteridaceae</taxon>
        <taxon>Vittarioideae</taxon>
        <taxon>Adiantum</taxon>
    </lineage>
</organism>
<dbReference type="AlphaFoldDB" id="A0A9D4UV93"/>
<gene>
    <name evidence="9" type="ORF">GOP47_0010426</name>
</gene>
<evidence type="ECO:0000256" key="5">
    <source>
        <dbReference type="ARBA" id="ARBA00022833"/>
    </source>
</evidence>
<accession>A0A9D4UV93</accession>
<comment type="subcellular location">
    <subcellularLocation>
        <location evidence="1">Membrane</location>
    </subcellularLocation>
</comment>
<dbReference type="GO" id="GO:0008270">
    <property type="term" value="F:zinc ion binding"/>
    <property type="evidence" value="ECO:0007669"/>
    <property type="project" value="UniProtKB-KW"/>
</dbReference>
<evidence type="ECO:0000256" key="6">
    <source>
        <dbReference type="ARBA" id="ARBA00022989"/>
    </source>
</evidence>